<dbReference type="NCBIfam" id="TIGR01378">
    <property type="entry name" value="thi_PPkinase"/>
    <property type="match status" value="1"/>
</dbReference>
<dbReference type="PANTHER" id="PTHR31005:SF8">
    <property type="entry name" value="DUF4139 DOMAIN-CONTAINING PROTEIN"/>
    <property type="match status" value="1"/>
</dbReference>
<evidence type="ECO:0000256" key="4">
    <source>
        <dbReference type="ARBA" id="ARBA00022840"/>
    </source>
</evidence>
<reference evidence="6 7" key="1">
    <citation type="submission" date="2019-03" db="EMBL/GenBank/DDBJ databases">
        <title>Sequencing 25 genomes of Wallemia mellicola.</title>
        <authorList>
            <person name="Gostincar C."/>
        </authorList>
    </citation>
    <scope>NUCLEOTIDE SEQUENCE [LARGE SCALE GENOMIC DNA]</scope>
    <source>
        <strain evidence="6 7">EXF-6152</strain>
    </source>
</reference>
<dbReference type="Pfam" id="PF13598">
    <property type="entry name" value="DUF4139"/>
    <property type="match status" value="1"/>
</dbReference>
<organism evidence="6 7">
    <name type="scientific">Wallemia mellicola</name>
    <dbReference type="NCBI Taxonomy" id="1708541"/>
    <lineage>
        <taxon>Eukaryota</taxon>
        <taxon>Fungi</taxon>
        <taxon>Dikarya</taxon>
        <taxon>Basidiomycota</taxon>
        <taxon>Wallemiomycotina</taxon>
        <taxon>Wallemiomycetes</taxon>
        <taxon>Wallemiales</taxon>
        <taxon>Wallemiaceae</taxon>
        <taxon>Wallemia</taxon>
    </lineage>
</organism>
<dbReference type="Proteomes" id="UP000310685">
    <property type="component" value="Unassembled WGS sequence"/>
</dbReference>
<name>A0A4T0P3W9_9BASI</name>
<dbReference type="GO" id="GO:0030975">
    <property type="term" value="F:thiamine binding"/>
    <property type="evidence" value="ECO:0007669"/>
    <property type="project" value="InterPro"/>
</dbReference>
<dbReference type="InterPro" id="IPR011935">
    <property type="entry name" value="CHP02231"/>
</dbReference>
<dbReference type="GO" id="GO:0006772">
    <property type="term" value="P:thiamine metabolic process"/>
    <property type="evidence" value="ECO:0007669"/>
    <property type="project" value="InterPro"/>
</dbReference>
<dbReference type="InterPro" id="IPR025554">
    <property type="entry name" value="DUF4140"/>
</dbReference>
<dbReference type="Pfam" id="PF13600">
    <property type="entry name" value="DUF4140"/>
    <property type="match status" value="1"/>
</dbReference>
<dbReference type="PANTHER" id="PTHR31005">
    <property type="entry name" value="DUF4139 DOMAIN-CONTAINING PROTEIN"/>
    <property type="match status" value="1"/>
</dbReference>
<dbReference type="InterPro" id="IPR037291">
    <property type="entry name" value="DUF4139"/>
</dbReference>
<evidence type="ECO:0000256" key="3">
    <source>
        <dbReference type="ARBA" id="ARBA00022777"/>
    </source>
</evidence>
<protein>
    <recommendedName>
        <fullName evidence="5">Thiamin pyrophosphokinase thiamin-binding domain-containing protein</fullName>
    </recommendedName>
</protein>
<keyword evidence="4" id="KW-0067">ATP-binding</keyword>
<dbReference type="InterPro" id="IPR007373">
    <property type="entry name" value="Thiamin_PyroPKinase_B1-bd"/>
</dbReference>
<evidence type="ECO:0000313" key="7">
    <source>
        <dbReference type="Proteomes" id="UP000310685"/>
    </source>
</evidence>
<dbReference type="GO" id="GO:0005524">
    <property type="term" value="F:ATP binding"/>
    <property type="evidence" value="ECO:0007669"/>
    <property type="project" value="UniProtKB-KW"/>
</dbReference>
<dbReference type="GO" id="GO:0016301">
    <property type="term" value="F:kinase activity"/>
    <property type="evidence" value="ECO:0007669"/>
    <property type="project" value="UniProtKB-KW"/>
</dbReference>
<feature type="domain" description="Thiamin pyrophosphokinase thiamin-binding" evidence="5">
    <location>
        <begin position="159"/>
        <end position="228"/>
    </location>
</feature>
<dbReference type="Gene3D" id="3.40.50.10240">
    <property type="entry name" value="Thiamin pyrophosphokinase, catalytic domain"/>
    <property type="match status" value="1"/>
</dbReference>
<dbReference type="Pfam" id="PF04265">
    <property type="entry name" value="TPK_B1_binding"/>
    <property type="match status" value="1"/>
</dbReference>
<keyword evidence="3" id="KW-0418">Kinase</keyword>
<accession>A0A4T0P3W9</accession>
<dbReference type="AlphaFoldDB" id="A0A4T0P3W9"/>
<evidence type="ECO:0000256" key="2">
    <source>
        <dbReference type="ARBA" id="ARBA00022741"/>
    </source>
</evidence>
<dbReference type="SUPFAM" id="SSF63862">
    <property type="entry name" value="Thiamin pyrophosphokinase, substrate-binding domain"/>
    <property type="match status" value="1"/>
</dbReference>
<keyword evidence="2" id="KW-0547">Nucleotide-binding</keyword>
<dbReference type="InterPro" id="IPR036759">
    <property type="entry name" value="TPK_catalytic_sf"/>
</dbReference>
<proteinExistence type="predicted"/>
<dbReference type="Pfam" id="PF04263">
    <property type="entry name" value="TPK_catalytic"/>
    <property type="match status" value="1"/>
</dbReference>
<dbReference type="InterPro" id="IPR007371">
    <property type="entry name" value="TPK_catalytic"/>
</dbReference>
<evidence type="ECO:0000256" key="1">
    <source>
        <dbReference type="ARBA" id="ARBA00022679"/>
    </source>
</evidence>
<dbReference type="EMBL" id="SPRC01000010">
    <property type="protein sequence ID" value="TIB81153.1"/>
    <property type="molecule type" value="Genomic_DNA"/>
</dbReference>
<dbReference type="GO" id="GO:0004788">
    <property type="term" value="F:thiamine diphosphokinase activity"/>
    <property type="evidence" value="ECO:0007669"/>
    <property type="project" value="InterPro"/>
</dbReference>
<comment type="caution">
    <text evidence="6">The sequence shown here is derived from an EMBL/GenBank/DDBJ whole genome shotgun (WGS) entry which is preliminary data.</text>
</comment>
<dbReference type="InterPro" id="IPR006282">
    <property type="entry name" value="Thi_PPkinase"/>
</dbReference>
<dbReference type="SUPFAM" id="SSF63999">
    <property type="entry name" value="Thiamin pyrophosphokinase, catalytic domain"/>
    <property type="match status" value="1"/>
</dbReference>
<dbReference type="CDD" id="cd07995">
    <property type="entry name" value="TPK"/>
    <property type="match status" value="1"/>
</dbReference>
<evidence type="ECO:0000259" key="5">
    <source>
        <dbReference type="SMART" id="SM00983"/>
    </source>
</evidence>
<evidence type="ECO:0000313" key="6">
    <source>
        <dbReference type="EMBL" id="TIB81153.1"/>
    </source>
</evidence>
<dbReference type="GO" id="GO:0009229">
    <property type="term" value="P:thiamine diphosphate biosynthetic process"/>
    <property type="evidence" value="ECO:0007669"/>
    <property type="project" value="InterPro"/>
</dbReference>
<keyword evidence="1" id="KW-0808">Transferase</keyword>
<dbReference type="SMART" id="SM00983">
    <property type="entry name" value="TPK_B1_binding"/>
    <property type="match status" value="1"/>
</dbReference>
<gene>
    <name evidence="6" type="ORF">E3Q22_01381</name>
</gene>
<sequence length="758" mass="84734">MTWNLNDLFNNNNKTCLILLNCPINNWDLFNRLWSTASLKICLDGGANRLLEASRKHSNPSNYLPDYIIGDFDSITEESRSFYNNDVTLIKDEDEYSTDYMKSFKLIPLDHSVVTFGGLSGRIDQTIHTLYYTRKEQVKRDLPICIVSENNVAISLSPGHHTIQLNTDTFGKCCGVLPIGTKSAKITTKGLKWDLGGPGLEETGFDSMISTSNHLDSETIEIETDEYIYFNVEFKNDFLSQCPINNVILYQDRAQIDRNLQVDVTHGQNSVTLKNLTNAIDRDSLKVTTTTSDLLLFDVIFHPSTSKRREPEELVKARNAHRILVIEKDVLLHEIETLNNFGTTINTSQTADPAKTLENYLNILPGRSLNAHTKLLDVETQMEVVQEQIHDLEQEYYRCQSGADSSVEIIFSVQSTGLVMLNLSYMVNDASWSPLYDVRASTDGTMEIDYRAQVWQSTGEDWDAVSLILSTSTPSVGSEIPTLIPSKVQIKPPPQPRGPQMRMLSKAAMSDASAVPEAALFCANVSVQNHTLSSSFTIDGRTTVASDNKEHKVSIRKLTLDSTMKWICVPTQSERAYLQSVVTNDSDAPLLHGDALVFLDGSFVSRSVVPEAAPGASFDLSLGVDKHIKVSTHHQKDHYNGIVSKGILERFNTDARTQSRTKSATFTVHNTKQNKASNMNVVVRSQIPVSVDERVKVVIKEPSQLADTDSQPDPSTKAEWIDKFDGTFSWSFELGANQSKDLQIDYDLEWPEDAQILL</sequence>
<dbReference type="InterPro" id="IPR036371">
    <property type="entry name" value="TPK_B1-bd_sf"/>
</dbReference>
<dbReference type="NCBIfam" id="TIGR02231">
    <property type="entry name" value="mucoidy inhibitor MuiA family protein"/>
    <property type="match status" value="1"/>
</dbReference>